<sequence length="124" mass="13492">MGNGTTLATLSVSMVVKKDGMIHCRRSGPVGFVRDQPRRLLCHAPEVDQDIRDRQLLFAFERHEQMTQLLGVAVDGEAGLAHGGEPDVVEADCEVVMFVVRRSCCHDKPSVSPADVAIAEFFGG</sequence>
<accession>A0ABR1UJN4</accession>
<name>A0ABR1UJN4_9PEZI</name>
<dbReference type="EMBL" id="JAQQWL010000009">
    <property type="protein sequence ID" value="KAK8058927.1"/>
    <property type="molecule type" value="Genomic_DNA"/>
</dbReference>
<keyword evidence="2" id="KW-1185">Reference proteome</keyword>
<evidence type="ECO:0000313" key="1">
    <source>
        <dbReference type="EMBL" id="KAK8058927.1"/>
    </source>
</evidence>
<dbReference type="Proteomes" id="UP001480595">
    <property type="component" value="Unassembled WGS sequence"/>
</dbReference>
<comment type="caution">
    <text evidence="1">The sequence shown here is derived from an EMBL/GenBank/DDBJ whole genome shotgun (WGS) entry which is preliminary data.</text>
</comment>
<dbReference type="RefSeq" id="XP_066714373.1">
    <property type="nucleotide sequence ID" value="XM_066860784.1"/>
</dbReference>
<reference evidence="1 2" key="1">
    <citation type="submission" date="2023-01" db="EMBL/GenBank/DDBJ databases">
        <title>Analysis of 21 Apiospora genomes using comparative genomics revels a genus with tremendous synthesis potential of carbohydrate active enzymes and secondary metabolites.</title>
        <authorList>
            <person name="Sorensen T."/>
        </authorList>
    </citation>
    <scope>NUCLEOTIDE SEQUENCE [LARGE SCALE GENOMIC DNA]</scope>
    <source>
        <strain evidence="1 2">CBS 135458</strain>
    </source>
</reference>
<gene>
    <name evidence="1" type="ORF">PG994_009375</name>
</gene>
<dbReference type="GeneID" id="92093847"/>
<organism evidence="1 2">
    <name type="scientific">Apiospora phragmitis</name>
    <dbReference type="NCBI Taxonomy" id="2905665"/>
    <lineage>
        <taxon>Eukaryota</taxon>
        <taxon>Fungi</taxon>
        <taxon>Dikarya</taxon>
        <taxon>Ascomycota</taxon>
        <taxon>Pezizomycotina</taxon>
        <taxon>Sordariomycetes</taxon>
        <taxon>Xylariomycetidae</taxon>
        <taxon>Amphisphaeriales</taxon>
        <taxon>Apiosporaceae</taxon>
        <taxon>Apiospora</taxon>
    </lineage>
</organism>
<protein>
    <submittedName>
        <fullName evidence="1">Uncharacterized protein</fullName>
    </submittedName>
</protein>
<proteinExistence type="predicted"/>
<evidence type="ECO:0000313" key="2">
    <source>
        <dbReference type="Proteomes" id="UP001480595"/>
    </source>
</evidence>